<comment type="caution">
    <text evidence="1">The sequence shown here is derived from an EMBL/GenBank/DDBJ whole genome shotgun (WGS) entry which is preliminary data.</text>
</comment>
<dbReference type="GO" id="GO:0006392">
    <property type="term" value="P:transcription elongation by mitochondrial RNA polymerase"/>
    <property type="evidence" value="ECO:0007669"/>
    <property type="project" value="InterPro"/>
</dbReference>
<evidence type="ECO:0000313" key="2">
    <source>
        <dbReference type="Proteomes" id="UP001497497"/>
    </source>
</evidence>
<reference evidence="1 2" key="1">
    <citation type="submission" date="2024-04" db="EMBL/GenBank/DDBJ databases">
        <authorList>
            <consortium name="Genoscope - CEA"/>
            <person name="William W."/>
        </authorList>
    </citation>
    <scope>NUCLEOTIDE SEQUENCE [LARGE SCALE GENOMIC DNA]</scope>
</reference>
<accession>A0AAV2I992</accession>
<dbReference type="PANTHER" id="PTHR21053:SF2">
    <property type="entry name" value="TRANSCRIPTION ELONGATION FACTOR, MITOCHONDRIAL"/>
    <property type="match status" value="1"/>
</dbReference>
<evidence type="ECO:0000313" key="1">
    <source>
        <dbReference type="EMBL" id="CAL1543369.1"/>
    </source>
</evidence>
<dbReference type="Proteomes" id="UP001497497">
    <property type="component" value="Unassembled WGS sequence"/>
</dbReference>
<dbReference type="AlphaFoldDB" id="A0AAV2I992"/>
<sequence>MTIQKLVKRILNRMHISLFRQESSSYPHHRQGQDQFAYRCFVSKSKFQEITDDVKFEDEEKILNRLNNFTSEQFRHQMQVTFALSEELCKHREANGPYLTLLDLKKVKSVGPQRFIELCNRLKSEPLEAPSGNSAKKERIKQKSEIPAEKYFTPEPDSEFLKSISTVTSLAVCIDGVYYTHMSKDLKVHDWNHIALPGSDHHKLPAFQILQQALSIVDKLPKSSIYLNESSFHRKPNPANMPSLIFIAQLQMALQVLLNKDLKETQQHKVFAVKNTFIIKALDLRVGGERISGQHIIKLIEDEQYHDKVSMDPELWQHYHMLANQILRERYSNCLLMALVFWQKFVNKSLSNEGGTDMLNN</sequence>
<evidence type="ECO:0008006" key="3">
    <source>
        <dbReference type="Google" id="ProtNLM"/>
    </source>
</evidence>
<dbReference type="SUPFAM" id="SSF47781">
    <property type="entry name" value="RuvA domain 2-like"/>
    <property type="match status" value="1"/>
</dbReference>
<dbReference type="PANTHER" id="PTHR21053">
    <property type="entry name" value="TRANSCRIPTION ELONGATION FACTOR, MITOCHONDRIAL"/>
    <property type="match status" value="1"/>
</dbReference>
<organism evidence="1 2">
    <name type="scientific">Lymnaea stagnalis</name>
    <name type="common">Great pond snail</name>
    <name type="synonym">Helix stagnalis</name>
    <dbReference type="NCBI Taxonomy" id="6523"/>
    <lineage>
        <taxon>Eukaryota</taxon>
        <taxon>Metazoa</taxon>
        <taxon>Spiralia</taxon>
        <taxon>Lophotrochozoa</taxon>
        <taxon>Mollusca</taxon>
        <taxon>Gastropoda</taxon>
        <taxon>Heterobranchia</taxon>
        <taxon>Euthyneura</taxon>
        <taxon>Panpulmonata</taxon>
        <taxon>Hygrophila</taxon>
        <taxon>Lymnaeoidea</taxon>
        <taxon>Lymnaeidae</taxon>
        <taxon>Lymnaea</taxon>
    </lineage>
</organism>
<dbReference type="GO" id="GO:0042645">
    <property type="term" value="C:mitochondrial nucleoid"/>
    <property type="evidence" value="ECO:0007669"/>
    <property type="project" value="TreeGrafter"/>
</dbReference>
<protein>
    <recommendedName>
        <fullName evidence="3">Transcription elongation factor, mitochondrial</fullName>
    </recommendedName>
</protein>
<dbReference type="Gene3D" id="1.10.150.280">
    <property type="entry name" value="AF1531-like domain"/>
    <property type="match status" value="1"/>
</dbReference>
<proteinExistence type="predicted"/>
<gene>
    <name evidence="1" type="ORF">GSLYS_00016903001</name>
</gene>
<dbReference type="EMBL" id="CAXITT010000544">
    <property type="protein sequence ID" value="CAL1543369.1"/>
    <property type="molecule type" value="Genomic_DNA"/>
</dbReference>
<keyword evidence="2" id="KW-1185">Reference proteome</keyword>
<dbReference type="InterPro" id="IPR010994">
    <property type="entry name" value="RuvA_2-like"/>
</dbReference>
<name>A0AAV2I992_LYMST</name>
<dbReference type="GO" id="GO:0030337">
    <property type="term" value="F:DNA polymerase processivity factor activity"/>
    <property type="evidence" value="ECO:0007669"/>
    <property type="project" value="TreeGrafter"/>
</dbReference>
<dbReference type="InterPro" id="IPR039150">
    <property type="entry name" value="TEFM"/>
</dbReference>